<dbReference type="InParanoid" id="A0A1E7EZJ2"/>
<reference evidence="2 3" key="1">
    <citation type="submission" date="2016-09" db="EMBL/GenBank/DDBJ databases">
        <title>Extensive genetic diversity and differential bi-allelic expression allows diatom success in the polar Southern Ocean.</title>
        <authorList>
            <consortium name="DOE Joint Genome Institute"/>
            <person name="Mock T."/>
            <person name="Otillar R.P."/>
            <person name="Strauss J."/>
            <person name="Dupont C."/>
            <person name="Frickenhaus S."/>
            <person name="Maumus F."/>
            <person name="Mcmullan M."/>
            <person name="Sanges R."/>
            <person name="Schmutz J."/>
            <person name="Toseland A."/>
            <person name="Valas R."/>
            <person name="Veluchamy A."/>
            <person name="Ward B.J."/>
            <person name="Allen A."/>
            <person name="Barry K."/>
            <person name="Falciatore A."/>
            <person name="Ferrante M."/>
            <person name="Fortunato A.E."/>
            <person name="Gloeckner G."/>
            <person name="Gruber A."/>
            <person name="Hipkin R."/>
            <person name="Janech M."/>
            <person name="Kroth P."/>
            <person name="Leese F."/>
            <person name="Lindquist E."/>
            <person name="Lyon B.R."/>
            <person name="Martin J."/>
            <person name="Mayer C."/>
            <person name="Parker M."/>
            <person name="Quesneville H."/>
            <person name="Raymond J."/>
            <person name="Uhlig C."/>
            <person name="Valentin K.U."/>
            <person name="Worden A.Z."/>
            <person name="Armbrust E.V."/>
            <person name="Bowler C."/>
            <person name="Green B."/>
            <person name="Moulton V."/>
            <person name="Van Oosterhout C."/>
            <person name="Grigoriev I."/>
        </authorList>
    </citation>
    <scope>NUCLEOTIDE SEQUENCE [LARGE SCALE GENOMIC DNA]</scope>
    <source>
        <strain evidence="2 3">CCMP1102</strain>
    </source>
</reference>
<gene>
    <name evidence="2" type="ORF">FRACYDRAFT_246064</name>
</gene>
<name>A0A1E7EZJ2_9STRA</name>
<dbReference type="InterPro" id="IPR003034">
    <property type="entry name" value="SAP_dom"/>
</dbReference>
<dbReference type="EMBL" id="KV784369">
    <property type="protein sequence ID" value="OEU10963.1"/>
    <property type="molecule type" value="Genomic_DNA"/>
</dbReference>
<dbReference type="Pfam" id="PF02037">
    <property type="entry name" value="SAP"/>
    <property type="match status" value="1"/>
</dbReference>
<dbReference type="Gene3D" id="1.10.720.30">
    <property type="entry name" value="SAP domain"/>
    <property type="match status" value="1"/>
</dbReference>
<feature type="domain" description="SAP" evidence="1">
    <location>
        <begin position="80"/>
        <end position="112"/>
    </location>
</feature>
<evidence type="ECO:0000313" key="3">
    <source>
        <dbReference type="Proteomes" id="UP000095751"/>
    </source>
</evidence>
<dbReference type="InterPro" id="IPR036361">
    <property type="entry name" value="SAP_dom_sf"/>
</dbReference>
<organism evidence="2 3">
    <name type="scientific">Fragilariopsis cylindrus CCMP1102</name>
    <dbReference type="NCBI Taxonomy" id="635003"/>
    <lineage>
        <taxon>Eukaryota</taxon>
        <taxon>Sar</taxon>
        <taxon>Stramenopiles</taxon>
        <taxon>Ochrophyta</taxon>
        <taxon>Bacillariophyta</taxon>
        <taxon>Bacillariophyceae</taxon>
        <taxon>Bacillariophycidae</taxon>
        <taxon>Bacillariales</taxon>
        <taxon>Bacillariaceae</taxon>
        <taxon>Fragilariopsis</taxon>
    </lineage>
</organism>
<proteinExistence type="predicted"/>
<dbReference type="Proteomes" id="UP000095751">
    <property type="component" value="Unassembled WGS sequence"/>
</dbReference>
<keyword evidence="3" id="KW-1185">Reference proteome</keyword>
<dbReference type="SUPFAM" id="SSF68906">
    <property type="entry name" value="SAP domain"/>
    <property type="match status" value="1"/>
</dbReference>
<evidence type="ECO:0000259" key="1">
    <source>
        <dbReference type="SMART" id="SM00513"/>
    </source>
</evidence>
<dbReference type="OrthoDB" id="8054888at2759"/>
<evidence type="ECO:0000313" key="2">
    <source>
        <dbReference type="EMBL" id="OEU10963.1"/>
    </source>
</evidence>
<dbReference type="AlphaFoldDB" id="A0A1E7EZJ2"/>
<accession>A0A1E7EZJ2</accession>
<sequence length="340" mass="38091">MDSLMPMLFFGGGFRGGGRSKKSKKKQKKENWFEELDAGQCKELCKAVKVKCSGTKKDIIERLLDQEFLVQYAINFKGYMVKIDALKDECRKRMLQVSGNKFELVLRIVQHEHGTGGDTLKRAATSIVVDETSGIETHVAKKRKPSKPSPSTMYTRIQKKIRSCSQKKYQSHWGSKSHAPDVCYFVHSLLESLDNYTKTDPKLVVDGCYAIVSSFVENFDDFDRPGYCENLEMSVDTIVKYAVDDIPRNLVSSNDLDKLANIMIELQNVGSSYGLFDDYEEFDMKKSANLIRNGRDSEEEEEYKKPAAAVAVPSAAAIVQAPISKKLNGSPDTAATEASM</sequence>
<dbReference type="KEGG" id="fcy:FRACYDRAFT_246064"/>
<dbReference type="SMART" id="SM00513">
    <property type="entry name" value="SAP"/>
    <property type="match status" value="2"/>
</dbReference>
<feature type="domain" description="SAP" evidence="1">
    <location>
        <begin position="33"/>
        <end position="67"/>
    </location>
</feature>
<protein>
    <recommendedName>
        <fullName evidence="1">SAP domain-containing protein</fullName>
    </recommendedName>
</protein>